<accession>A0A953NEV5</accession>
<dbReference type="PANTHER" id="PTHR37423">
    <property type="entry name" value="SOLUBLE LYTIC MUREIN TRANSGLYCOSYLASE-RELATED"/>
    <property type="match status" value="1"/>
</dbReference>
<dbReference type="Gene3D" id="1.25.40.10">
    <property type="entry name" value="Tetratricopeptide repeat domain"/>
    <property type="match status" value="1"/>
</dbReference>
<dbReference type="GO" id="GO:0051205">
    <property type="term" value="P:protein insertion into membrane"/>
    <property type="evidence" value="ECO:0007669"/>
    <property type="project" value="UniProtKB-UniRule"/>
</dbReference>
<organism evidence="8 9">
    <name type="scientific">Zwartia hollandica</name>
    <dbReference type="NCBI Taxonomy" id="324606"/>
    <lineage>
        <taxon>Bacteria</taxon>
        <taxon>Pseudomonadati</taxon>
        <taxon>Pseudomonadota</taxon>
        <taxon>Betaproteobacteria</taxon>
        <taxon>Burkholderiales</taxon>
        <taxon>Alcaligenaceae</taxon>
        <taxon>Zwartia</taxon>
    </lineage>
</organism>
<keyword evidence="9" id="KW-1185">Reference proteome</keyword>
<dbReference type="CDD" id="cd15830">
    <property type="entry name" value="BamD"/>
    <property type="match status" value="1"/>
</dbReference>
<comment type="caution">
    <text evidence="8">The sequence shown here is derived from an EMBL/GenBank/DDBJ whole genome shotgun (WGS) entry which is preliminary data.</text>
</comment>
<dbReference type="GO" id="GO:0043165">
    <property type="term" value="P:Gram-negative-bacterium-type cell outer membrane assembly"/>
    <property type="evidence" value="ECO:0007669"/>
    <property type="project" value="UniProtKB-UniRule"/>
</dbReference>
<evidence type="ECO:0000313" key="8">
    <source>
        <dbReference type="EMBL" id="MBZ1351931.1"/>
    </source>
</evidence>
<dbReference type="InterPro" id="IPR039565">
    <property type="entry name" value="BamD-like"/>
</dbReference>
<dbReference type="EMBL" id="JAHXRI010000025">
    <property type="protein sequence ID" value="MBZ1351931.1"/>
    <property type="molecule type" value="Genomic_DNA"/>
</dbReference>
<sequence length="281" mass="32157">MGLPTFSLLWTSRATTLLSRLLLVFAVVALAGCGSTQPEYDPTANWNAERLFQDGKTEMNAANWRVAKERFLAIESRFPFGVYAQQSLINLAYCYWKDKEPELALATLGRFQQQYPGSPVTDYALYLKGLINFTPPSAVFSSITGQRPGERDPRALRQSYTSFNELITLFPDSRYTPDARKRMVWLVATMAENEAAVARYYYERYAYVAAINRAQTVITDFQGVPSAEVALYVMMKSYEKLGMKDMRDDTERVLLQNFPKTKLISEGFPDRYSIWNPLRLF</sequence>
<proteinExistence type="inferred from homology"/>
<dbReference type="NCBIfam" id="TIGR03302">
    <property type="entry name" value="OM_YfiO"/>
    <property type="match status" value="1"/>
</dbReference>
<keyword evidence="4 6" id="KW-0998">Cell outer membrane</keyword>
<dbReference type="Proteomes" id="UP000739565">
    <property type="component" value="Unassembled WGS sequence"/>
</dbReference>
<evidence type="ECO:0000256" key="6">
    <source>
        <dbReference type="HAMAP-Rule" id="MF_00922"/>
    </source>
</evidence>
<dbReference type="PANTHER" id="PTHR37423:SF1">
    <property type="entry name" value="OUTER MEMBRANE PROTEIN ASSEMBLY FACTOR BAMD"/>
    <property type="match status" value="1"/>
</dbReference>
<dbReference type="AlphaFoldDB" id="A0A953NEV5"/>
<dbReference type="GO" id="GO:1990063">
    <property type="term" value="C:Bam protein complex"/>
    <property type="evidence" value="ECO:0007669"/>
    <property type="project" value="TreeGrafter"/>
</dbReference>
<dbReference type="Pfam" id="PF13525">
    <property type="entry name" value="YfiO"/>
    <property type="match status" value="1"/>
</dbReference>
<keyword evidence="1 6" id="KW-0732">Signal</keyword>
<dbReference type="InterPro" id="IPR017689">
    <property type="entry name" value="BamD"/>
</dbReference>
<evidence type="ECO:0000256" key="2">
    <source>
        <dbReference type="ARBA" id="ARBA00023136"/>
    </source>
</evidence>
<dbReference type="InterPro" id="IPR011990">
    <property type="entry name" value="TPR-like_helical_dom_sf"/>
</dbReference>
<keyword evidence="3" id="KW-0564">Palmitate</keyword>
<dbReference type="HAMAP" id="MF_00922">
    <property type="entry name" value="OM_assembly_BamD"/>
    <property type="match status" value="1"/>
</dbReference>
<name>A0A953NEV5_9BURK</name>
<gene>
    <name evidence="6" type="primary">bamD</name>
    <name evidence="8" type="ORF">KZZ10_14905</name>
</gene>
<feature type="domain" description="Outer membrane lipoprotein BamD-like" evidence="7">
    <location>
        <begin position="48"/>
        <end position="251"/>
    </location>
</feature>
<keyword evidence="5" id="KW-0449">Lipoprotein</keyword>
<comment type="similarity">
    <text evidence="6">Belongs to the BamD family.</text>
</comment>
<protein>
    <recommendedName>
        <fullName evidence="6">Outer membrane protein assembly factor BamD</fullName>
    </recommendedName>
</protein>
<comment type="subunit">
    <text evidence="6">Part of the Bam complex.</text>
</comment>
<reference evidence="8" key="1">
    <citation type="submission" date="2021-07" db="EMBL/GenBank/DDBJ databases">
        <title>New genus and species of the family Alcaligenaceae.</title>
        <authorList>
            <person name="Hahn M.W."/>
        </authorList>
    </citation>
    <scope>NUCLEOTIDE SEQUENCE</scope>
    <source>
        <strain evidence="8">LF4-65</strain>
    </source>
</reference>
<evidence type="ECO:0000256" key="1">
    <source>
        <dbReference type="ARBA" id="ARBA00022729"/>
    </source>
</evidence>
<evidence type="ECO:0000256" key="5">
    <source>
        <dbReference type="ARBA" id="ARBA00023288"/>
    </source>
</evidence>
<dbReference type="RefSeq" id="WP_259662340.1">
    <property type="nucleotide sequence ID" value="NZ_JAHXRI010000025.1"/>
</dbReference>
<keyword evidence="2 6" id="KW-0472">Membrane</keyword>
<evidence type="ECO:0000259" key="7">
    <source>
        <dbReference type="Pfam" id="PF13525"/>
    </source>
</evidence>
<comment type="subcellular location">
    <subcellularLocation>
        <location evidence="6">Cell outer membrane</location>
    </subcellularLocation>
</comment>
<evidence type="ECO:0000256" key="3">
    <source>
        <dbReference type="ARBA" id="ARBA00023139"/>
    </source>
</evidence>
<comment type="function">
    <text evidence="6">Part of the outer membrane protein assembly complex, which is involved in assembly and insertion of beta-barrel proteins into the outer membrane.</text>
</comment>
<evidence type="ECO:0000256" key="4">
    <source>
        <dbReference type="ARBA" id="ARBA00023237"/>
    </source>
</evidence>
<evidence type="ECO:0000313" key="9">
    <source>
        <dbReference type="Proteomes" id="UP000739565"/>
    </source>
</evidence>